<keyword evidence="7 15" id="KW-0067">ATP-binding</keyword>
<feature type="domain" description="Helicase C-terminal" evidence="17">
    <location>
        <begin position="487"/>
        <end position="633"/>
    </location>
</feature>
<evidence type="ECO:0000256" key="4">
    <source>
        <dbReference type="ARBA" id="ARBA00022763"/>
    </source>
</evidence>
<feature type="domain" description="Helicase ATP-binding" evidence="16">
    <location>
        <begin position="289"/>
        <end position="454"/>
    </location>
</feature>
<dbReference type="Pfam" id="PF00271">
    <property type="entry name" value="Helicase_C"/>
    <property type="match status" value="1"/>
</dbReference>
<keyword evidence="11" id="KW-0413">Isomerase</keyword>
<keyword evidence="10 15" id="KW-0234">DNA repair</keyword>
<comment type="caution">
    <text evidence="18">The sequence shown here is derived from an EMBL/GenBank/DDBJ whole genome shotgun (WGS) entry which is preliminary data.</text>
</comment>
<dbReference type="InterPro" id="IPR004609">
    <property type="entry name" value="ATP-dep_DNA_helicase_RecG"/>
</dbReference>
<dbReference type="Pfam" id="PF17191">
    <property type="entry name" value="RecG_wedge"/>
    <property type="match status" value="1"/>
</dbReference>
<dbReference type="InterPro" id="IPR001650">
    <property type="entry name" value="Helicase_C-like"/>
</dbReference>
<dbReference type="NCBIfam" id="NF008166">
    <property type="entry name" value="PRK10917.1-4"/>
    <property type="match status" value="1"/>
</dbReference>
<evidence type="ECO:0000259" key="16">
    <source>
        <dbReference type="PROSITE" id="PS51192"/>
    </source>
</evidence>
<dbReference type="GO" id="GO:0016787">
    <property type="term" value="F:hydrolase activity"/>
    <property type="evidence" value="ECO:0007669"/>
    <property type="project" value="UniProtKB-KW"/>
</dbReference>
<protein>
    <recommendedName>
        <fullName evidence="2 15">ATP-dependent DNA helicase RecG</fullName>
        <ecNumber evidence="13 15">5.6.2.4</ecNumber>
    </recommendedName>
</protein>
<evidence type="ECO:0000256" key="10">
    <source>
        <dbReference type="ARBA" id="ARBA00023204"/>
    </source>
</evidence>
<evidence type="ECO:0000256" key="11">
    <source>
        <dbReference type="ARBA" id="ARBA00023235"/>
    </source>
</evidence>
<evidence type="ECO:0000259" key="17">
    <source>
        <dbReference type="PROSITE" id="PS51194"/>
    </source>
</evidence>
<comment type="catalytic activity">
    <reaction evidence="14 15">
        <text>ATP + H2O = ADP + phosphate + H(+)</text>
        <dbReference type="Rhea" id="RHEA:13065"/>
        <dbReference type="ChEBI" id="CHEBI:15377"/>
        <dbReference type="ChEBI" id="CHEBI:15378"/>
        <dbReference type="ChEBI" id="CHEBI:30616"/>
        <dbReference type="ChEBI" id="CHEBI:43474"/>
        <dbReference type="ChEBI" id="CHEBI:456216"/>
        <dbReference type="EC" id="5.6.2.4"/>
    </reaction>
</comment>
<dbReference type="Pfam" id="PF19833">
    <property type="entry name" value="RecG_dom3_C"/>
    <property type="match status" value="1"/>
</dbReference>
<evidence type="ECO:0000256" key="8">
    <source>
        <dbReference type="ARBA" id="ARBA00023125"/>
    </source>
</evidence>
<comment type="function">
    <text evidence="15">Plays a critical role in recombination and DNA repair. Helps process Holliday junction intermediates to mature products by catalyzing branch migration. Has replication fork regression activity, unwinds stalled or blocked replication forks to make a HJ that can be resolved. Has a DNA unwinding activity characteristic of a DNA helicase with 3'-5' polarity.</text>
</comment>
<keyword evidence="6 15" id="KW-0347">Helicase</keyword>
<reference evidence="18 19" key="1">
    <citation type="submission" date="2024-02" db="EMBL/GenBank/DDBJ databases">
        <title>Marinospirillum sp. MEB 164 isolated from Lonar lake sediment.</title>
        <authorList>
            <person name="Joshi A."/>
            <person name="Thite S."/>
        </authorList>
    </citation>
    <scope>NUCLEOTIDE SEQUENCE [LARGE SCALE GENOMIC DNA]</scope>
    <source>
        <strain evidence="18 19">MEB164</strain>
    </source>
</reference>
<evidence type="ECO:0000256" key="13">
    <source>
        <dbReference type="ARBA" id="ARBA00034808"/>
    </source>
</evidence>
<dbReference type="NCBIfam" id="TIGR00643">
    <property type="entry name" value="recG"/>
    <property type="match status" value="1"/>
</dbReference>
<gene>
    <name evidence="18" type="primary">recG</name>
    <name evidence="18" type="ORF">V6U78_03815</name>
</gene>
<evidence type="ECO:0000256" key="5">
    <source>
        <dbReference type="ARBA" id="ARBA00022801"/>
    </source>
</evidence>
<evidence type="ECO:0000256" key="12">
    <source>
        <dbReference type="ARBA" id="ARBA00034617"/>
    </source>
</evidence>
<dbReference type="PANTHER" id="PTHR47964:SF1">
    <property type="entry name" value="ATP-DEPENDENT DNA HELICASE HOMOLOG RECG, CHLOROPLASTIC"/>
    <property type="match status" value="1"/>
</dbReference>
<keyword evidence="19" id="KW-1185">Reference proteome</keyword>
<dbReference type="NCBIfam" id="NF008165">
    <property type="entry name" value="PRK10917.1-3"/>
    <property type="match status" value="1"/>
</dbReference>
<dbReference type="PROSITE" id="PS51194">
    <property type="entry name" value="HELICASE_CTER"/>
    <property type="match status" value="1"/>
</dbReference>
<dbReference type="EC" id="5.6.2.4" evidence="13 15"/>
<dbReference type="CDD" id="cd04488">
    <property type="entry name" value="RecG_wedge_OBF"/>
    <property type="match status" value="1"/>
</dbReference>
<dbReference type="InterPro" id="IPR027417">
    <property type="entry name" value="P-loop_NTPase"/>
</dbReference>
<evidence type="ECO:0000313" key="18">
    <source>
        <dbReference type="EMBL" id="MFK7160162.1"/>
    </source>
</evidence>
<dbReference type="GO" id="GO:0003678">
    <property type="term" value="F:DNA helicase activity"/>
    <property type="evidence" value="ECO:0007669"/>
    <property type="project" value="UniProtKB-EC"/>
</dbReference>
<dbReference type="InterPro" id="IPR047112">
    <property type="entry name" value="RecG/Mfd"/>
</dbReference>
<name>A0ABW8PV45_9GAMM</name>
<evidence type="ECO:0000256" key="1">
    <source>
        <dbReference type="ARBA" id="ARBA00007504"/>
    </source>
</evidence>
<dbReference type="InterPro" id="IPR011545">
    <property type="entry name" value="DEAD/DEAH_box_helicase_dom"/>
</dbReference>
<dbReference type="CDD" id="cd18811">
    <property type="entry name" value="SF2_C_RecG"/>
    <property type="match status" value="1"/>
</dbReference>
<dbReference type="PROSITE" id="PS51192">
    <property type="entry name" value="HELICASE_ATP_BIND_1"/>
    <property type="match status" value="1"/>
</dbReference>
<dbReference type="SUPFAM" id="SSF50249">
    <property type="entry name" value="Nucleic acid-binding proteins"/>
    <property type="match status" value="1"/>
</dbReference>
<dbReference type="Gene3D" id="1.10.150.20">
    <property type="entry name" value="5' to 3' exonuclease, C-terminal subdomain"/>
    <property type="match status" value="1"/>
</dbReference>
<proteinExistence type="inferred from homology"/>
<dbReference type="InterPro" id="IPR033454">
    <property type="entry name" value="RecG_wedge"/>
</dbReference>
<sequence>MANLSLDQLPLRQLKGVGQALAAKLQRLGLSSVQDLLFHLPLRYEDRTQLTPLGQLRPGQAAVIQGQVIHSQIQQGRRRSLLVRLSDATGVISLRFFHFTSAMQAQLSPGHPIQAYGEARPGTTGLEFYHPEFRHLSHPEAPGLLETHLTPVYPLTEGITQARLRQLIQQALTLLETSPLAELLPASQPKQPNWPSLHQALVLLHQPPRDTTWPELESGQHPALRRLAFEELLAHQVSMLLLRQKIRRDAAPVLQLAAEHAHWPQALRAALPFQLTGAQERVLQEIQADLRQPHPMLRLVQGDVGSGKTLVAALACLEAIGAGYQAALMAPTELLAEQHARNLSAWLSPLGISVGSLTGKMKTKARQECLNSLADGSLQLVIGTHALFQSQVRFQHLALVVIDEQHRFGVHQRLALRDKGDQGTQRPHQLIMTATPIPRTLAMSAYADLDVSIIDELPPGRQAIQTLVLPDTRRHEVIERVRHACTAGRQAYWVCTLIEESEALDCQAAEATWQALAQELPELHIGLVHGRMKAAEKAEVMAAFQAGHTHLLVATTVIEVGVDVPNASLMIIDNAERLGLAQLHQLRGRVGRGQIDSYCLLVYHPPLTAHGRERLAVMRASHDGFVIAQKDLELRGPGELLGTRQTGELTFKVAQLQRDADLFEQLKPFAQQLLAQTPHLAQPLISRWQTQELDYAQA</sequence>
<dbReference type="SMART" id="SM00490">
    <property type="entry name" value="HELICc"/>
    <property type="match status" value="1"/>
</dbReference>
<comment type="similarity">
    <text evidence="1 15">Belongs to the helicase family. RecG subfamily.</text>
</comment>
<evidence type="ECO:0000256" key="14">
    <source>
        <dbReference type="ARBA" id="ARBA00048988"/>
    </source>
</evidence>
<organism evidence="18 19">
    <name type="scientific">Marinospirillum alkalitolerans</name>
    <dbReference type="NCBI Taxonomy" id="3123374"/>
    <lineage>
        <taxon>Bacteria</taxon>
        <taxon>Pseudomonadati</taxon>
        <taxon>Pseudomonadota</taxon>
        <taxon>Gammaproteobacteria</taxon>
        <taxon>Oceanospirillales</taxon>
        <taxon>Oceanospirillaceae</taxon>
        <taxon>Marinospirillum</taxon>
    </lineage>
</organism>
<dbReference type="Proteomes" id="UP001621714">
    <property type="component" value="Unassembled WGS sequence"/>
</dbReference>
<dbReference type="InterPro" id="IPR012340">
    <property type="entry name" value="NA-bd_OB-fold"/>
</dbReference>
<dbReference type="EMBL" id="JBANFI010000002">
    <property type="protein sequence ID" value="MFK7160162.1"/>
    <property type="molecule type" value="Genomic_DNA"/>
</dbReference>
<keyword evidence="5 15" id="KW-0378">Hydrolase</keyword>
<keyword evidence="9 15" id="KW-0233">DNA recombination</keyword>
<keyword evidence="3 15" id="KW-0547">Nucleotide-binding</keyword>
<dbReference type="InterPro" id="IPR014001">
    <property type="entry name" value="Helicase_ATP-bd"/>
</dbReference>
<keyword evidence="8" id="KW-0238">DNA-binding</keyword>
<evidence type="ECO:0000256" key="9">
    <source>
        <dbReference type="ARBA" id="ARBA00023172"/>
    </source>
</evidence>
<dbReference type="InterPro" id="IPR045562">
    <property type="entry name" value="RecG_dom3_C"/>
</dbReference>
<dbReference type="SMART" id="SM00487">
    <property type="entry name" value="DEXDc"/>
    <property type="match status" value="1"/>
</dbReference>
<dbReference type="Gene3D" id="3.40.50.300">
    <property type="entry name" value="P-loop containing nucleotide triphosphate hydrolases"/>
    <property type="match status" value="2"/>
</dbReference>
<dbReference type="NCBIfam" id="NF008168">
    <property type="entry name" value="PRK10917.2-2"/>
    <property type="match status" value="1"/>
</dbReference>
<dbReference type="PANTHER" id="PTHR47964">
    <property type="entry name" value="ATP-DEPENDENT DNA HELICASE HOMOLOG RECG, CHLOROPLASTIC"/>
    <property type="match status" value="1"/>
</dbReference>
<evidence type="ECO:0000313" key="19">
    <source>
        <dbReference type="Proteomes" id="UP001621714"/>
    </source>
</evidence>
<comment type="catalytic activity">
    <reaction evidence="12 15">
        <text>Couples ATP hydrolysis with the unwinding of duplex DNA by translocating in the 3'-5' direction.</text>
        <dbReference type="EC" id="5.6.2.4"/>
    </reaction>
</comment>
<evidence type="ECO:0000256" key="7">
    <source>
        <dbReference type="ARBA" id="ARBA00022840"/>
    </source>
</evidence>
<dbReference type="RefSeq" id="WP_405337370.1">
    <property type="nucleotide sequence ID" value="NZ_JBANFI010000002.1"/>
</dbReference>
<dbReference type="NCBIfam" id="NF008163">
    <property type="entry name" value="PRK10917.1-1"/>
    <property type="match status" value="1"/>
</dbReference>
<keyword evidence="4 15" id="KW-0227">DNA damage</keyword>
<evidence type="ECO:0000256" key="3">
    <source>
        <dbReference type="ARBA" id="ARBA00022741"/>
    </source>
</evidence>
<evidence type="ECO:0000256" key="15">
    <source>
        <dbReference type="RuleBase" id="RU363016"/>
    </source>
</evidence>
<accession>A0ABW8PV45</accession>
<evidence type="ECO:0000256" key="6">
    <source>
        <dbReference type="ARBA" id="ARBA00022806"/>
    </source>
</evidence>
<evidence type="ECO:0000256" key="2">
    <source>
        <dbReference type="ARBA" id="ARBA00017846"/>
    </source>
</evidence>
<dbReference type="SUPFAM" id="SSF52540">
    <property type="entry name" value="P-loop containing nucleoside triphosphate hydrolases"/>
    <property type="match status" value="2"/>
</dbReference>
<dbReference type="Pfam" id="PF00270">
    <property type="entry name" value="DEAD"/>
    <property type="match status" value="1"/>
</dbReference>
<dbReference type="CDD" id="cd17992">
    <property type="entry name" value="DEXHc_RecG"/>
    <property type="match status" value="1"/>
</dbReference>
<dbReference type="Gene3D" id="2.40.50.140">
    <property type="entry name" value="Nucleic acid-binding proteins"/>
    <property type="match status" value="1"/>
</dbReference>